<keyword evidence="2" id="KW-1185">Reference proteome</keyword>
<dbReference type="SUPFAM" id="SSF81301">
    <property type="entry name" value="Nucleotidyltransferase"/>
    <property type="match status" value="1"/>
</dbReference>
<evidence type="ECO:0000313" key="1">
    <source>
        <dbReference type="EMBL" id="QPC46966.1"/>
    </source>
</evidence>
<dbReference type="PANTHER" id="PTHR34822">
    <property type="entry name" value="GRPB DOMAIN PROTEIN (AFU_ORTHOLOGUE AFUA_1G01530)"/>
    <property type="match status" value="1"/>
</dbReference>
<name>A0A7S8CBK6_9BACI</name>
<dbReference type="RefSeq" id="WP_239671634.1">
    <property type="nucleotide sequence ID" value="NZ_CP049742.1"/>
</dbReference>
<accession>A0A7S8CBK6</accession>
<dbReference type="AlphaFoldDB" id="A0A7S8CBK6"/>
<sequence length="170" mass="20119">MIGQKRGTVSLIHYKEEWSEIFHKDKNMILQILGNNIVDIQHVGSTAIPGISAKPIIDILVGLKNIFETESFISKLEEKNYKYRPNASTKDRLFFIKGTEDFRTHHLHVVQHDSNEWNRMIHFRDYLRENVNVALEYNKLKEELAVKFPNNREEYTKGKEDFVKQIEKLF</sequence>
<dbReference type="Pfam" id="PF04229">
    <property type="entry name" value="GrpB"/>
    <property type="match status" value="1"/>
</dbReference>
<dbReference type="InterPro" id="IPR043519">
    <property type="entry name" value="NT_sf"/>
</dbReference>
<reference evidence="1 2" key="1">
    <citation type="submission" date="2019-07" db="EMBL/GenBank/DDBJ databases">
        <title>Genome sequence of 2 isolates from Red Sea Mangroves.</title>
        <authorList>
            <person name="Sefrji F."/>
            <person name="Michoud G."/>
            <person name="Merlino G."/>
            <person name="Daffonchio D."/>
        </authorList>
    </citation>
    <scope>NUCLEOTIDE SEQUENCE [LARGE SCALE GENOMIC DNA]</scope>
    <source>
        <strain evidence="1 2">R1DC41</strain>
    </source>
</reference>
<evidence type="ECO:0000313" key="2">
    <source>
        <dbReference type="Proteomes" id="UP000593626"/>
    </source>
</evidence>
<organism evidence="1 2">
    <name type="scientific">Mangrovibacillus cuniculi</name>
    <dbReference type="NCBI Taxonomy" id="2593652"/>
    <lineage>
        <taxon>Bacteria</taxon>
        <taxon>Bacillati</taxon>
        <taxon>Bacillota</taxon>
        <taxon>Bacilli</taxon>
        <taxon>Bacillales</taxon>
        <taxon>Bacillaceae</taxon>
        <taxon>Mangrovibacillus</taxon>
    </lineage>
</organism>
<dbReference type="Gene3D" id="3.30.460.10">
    <property type="entry name" value="Beta Polymerase, domain 2"/>
    <property type="match status" value="1"/>
</dbReference>
<dbReference type="KEGG" id="mcui:G8O30_08325"/>
<gene>
    <name evidence="1" type="ORF">G8O30_08325</name>
</gene>
<dbReference type="InterPro" id="IPR007344">
    <property type="entry name" value="GrpB/CoaE"/>
</dbReference>
<dbReference type="Proteomes" id="UP000593626">
    <property type="component" value="Chromosome"/>
</dbReference>
<dbReference type="PANTHER" id="PTHR34822:SF1">
    <property type="entry name" value="GRPB FAMILY PROTEIN"/>
    <property type="match status" value="1"/>
</dbReference>
<proteinExistence type="predicted"/>
<dbReference type="EMBL" id="CP049742">
    <property type="protein sequence ID" value="QPC46966.1"/>
    <property type="molecule type" value="Genomic_DNA"/>
</dbReference>
<protein>
    <submittedName>
        <fullName evidence="1">GrpB family protein</fullName>
    </submittedName>
</protein>